<keyword evidence="2" id="KW-1133">Transmembrane helix</keyword>
<organism evidence="3 4">
    <name type="scientific">Caenorhabditis auriculariae</name>
    <dbReference type="NCBI Taxonomy" id="2777116"/>
    <lineage>
        <taxon>Eukaryota</taxon>
        <taxon>Metazoa</taxon>
        <taxon>Ecdysozoa</taxon>
        <taxon>Nematoda</taxon>
        <taxon>Chromadorea</taxon>
        <taxon>Rhabditida</taxon>
        <taxon>Rhabditina</taxon>
        <taxon>Rhabditomorpha</taxon>
        <taxon>Rhabditoidea</taxon>
        <taxon>Rhabditidae</taxon>
        <taxon>Peloderinae</taxon>
        <taxon>Caenorhabditis</taxon>
    </lineage>
</organism>
<evidence type="ECO:0000313" key="3">
    <source>
        <dbReference type="EMBL" id="CAD6188920.1"/>
    </source>
</evidence>
<dbReference type="AlphaFoldDB" id="A0A8S1H6A1"/>
<feature type="transmembrane region" description="Helical" evidence="2">
    <location>
        <begin position="161"/>
        <end position="182"/>
    </location>
</feature>
<sequence>MGGGPSKEDLLRGEQARINREYPVSLKFPGFWDNESAFLREKLLNSEIASNVPAGAEKLVQTATGLSYGGTVLKAMMKLVCESTESIKRALLMLEIREAIAQSAHSQVKAKMEVVKAKLESAQNEKDMASKENKLDSANTACYELLMLFKDEDFYLFKKPLAFAPFFVSFVSIYVVVLKAHYLITKSSQRKTDATRVLIMLKEVITRYQKKTSKARRNYVYMTAVPFSEGEIVVVDGFTKYELYIQGNHFLIPHIVSEIKEWYQKELEDTYSNYFDESLQMVDKVLKSL</sequence>
<feature type="coiled-coil region" evidence="1">
    <location>
        <begin position="105"/>
        <end position="132"/>
    </location>
</feature>
<dbReference type="Proteomes" id="UP000835052">
    <property type="component" value="Unassembled WGS sequence"/>
</dbReference>
<reference evidence="3" key="1">
    <citation type="submission" date="2020-10" db="EMBL/GenBank/DDBJ databases">
        <authorList>
            <person name="Kikuchi T."/>
        </authorList>
    </citation>
    <scope>NUCLEOTIDE SEQUENCE</scope>
    <source>
        <strain evidence="3">NKZ352</strain>
    </source>
</reference>
<gene>
    <name evidence="3" type="ORF">CAUJ_LOCUS4839</name>
</gene>
<name>A0A8S1H6A1_9PELO</name>
<keyword evidence="1" id="KW-0175">Coiled coil</keyword>
<evidence type="ECO:0000313" key="4">
    <source>
        <dbReference type="Proteomes" id="UP000835052"/>
    </source>
</evidence>
<proteinExistence type="predicted"/>
<protein>
    <submittedName>
        <fullName evidence="3">Uncharacterized protein</fullName>
    </submittedName>
</protein>
<keyword evidence="2" id="KW-0472">Membrane</keyword>
<accession>A0A8S1H6A1</accession>
<comment type="caution">
    <text evidence="3">The sequence shown here is derived from an EMBL/GenBank/DDBJ whole genome shotgun (WGS) entry which is preliminary data.</text>
</comment>
<dbReference type="EMBL" id="CAJGYM010000009">
    <property type="protein sequence ID" value="CAD6188920.1"/>
    <property type="molecule type" value="Genomic_DNA"/>
</dbReference>
<keyword evidence="2" id="KW-0812">Transmembrane</keyword>
<keyword evidence="4" id="KW-1185">Reference proteome</keyword>
<evidence type="ECO:0000256" key="2">
    <source>
        <dbReference type="SAM" id="Phobius"/>
    </source>
</evidence>
<evidence type="ECO:0000256" key="1">
    <source>
        <dbReference type="SAM" id="Coils"/>
    </source>
</evidence>